<accession>A0ABV9QV96</accession>
<dbReference type="EC" id="5.4.99.-" evidence="5"/>
<keyword evidence="8" id="KW-1185">Reference proteome</keyword>
<dbReference type="RefSeq" id="WP_380020222.1">
    <property type="nucleotide sequence ID" value="NZ_JBHSHD010000007.1"/>
</dbReference>
<dbReference type="CDD" id="cd02553">
    <property type="entry name" value="PseudoU_synth_RsuA"/>
    <property type="match status" value="1"/>
</dbReference>
<dbReference type="InterPro" id="IPR050343">
    <property type="entry name" value="RsuA_PseudoU_synthase"/>
</dbReference>
<dbReference type="InterPro" id="IPR020094">
    <property type="entry name" value="TruA/RsuA/RluB/E/F_N"/>
</dbReference>
<organism evidence="7 8">
    <name type="scientific">Dokdonella ginsengisoli</name>
    <dbReference type="NCBI Taxonomy" id="363846"/>
    <lineage>
        <taxon>Bacteria</taxon>
        <taxon>Pseudomonadati</taxon>
        <taxon>Pseudomonadota</taxon>
        <taxon>Gammaproteobacteria</taxon>
        <taxon>Lysobacterales</taxon>
        <taxon>Rhodanobacteraceae</taxon>
        <taxon>Dokdonella</taxon>
    </lineage>
</organism>
<dbReference type="PROSITE" id="PS50889">
    <property type="entry name" value="S4"/>
    <property type="match status" value="1"/>
</dbReference>
<feature type="domain" description="Pseudouridine synthase RsuA/RluA-like" evidence="6">
    <location>
        <begin position="61"/>
        <end position="193"/>
    </location>
</feature>
<dbReference type="InterPro" id="IPR006145">
    <property type="entry name" value="PsdUridine_synth_RsuA/RluA"/>
</dbReference>
<evidence type="ECO:0000256" key="2">
    <source>
        <dbReference type="ARBA" id="ARBA00022552"/>
    </source>
</evidence>
<evidence type="ECO:0000256" key="1">
    <source>
        <dbReference type="ARBA" id="ARBA00008348"/>
    </source>
</evidence>
<dbReference type="EMBL" id="JBHSHD010000007">
    <property type="protein sequence ID" value="MFC4820374.1"/>
    <property type="molecule type" value="Genomic_DNA"/>
</dbReference>
<keyword evidence="2" id="KW-0698">rRNA processing</keyword>
<keyword evidence="4" id="KW-0694">RNA-binding</keyword>
<protein>
    <recommendedName>
        <fullName evidence="5">Pseudouridine synthase</fullName>
        <ecNumber evidence="5">5.4.99.-</ecNumber>
    </recommendedName>
</protein>
<dbReference type="Gene3D" id="3.30.70.1560">
    <property type="entry name" value="Alpha-L RNA-binding motif"/>
    <property type="match status" value="1"/>
</dbReference>
<dbReference type="Gene3D" id="3.30.70.580">
    <property type="entry name" value="Pseudouridine synthase I, catalytic domain, N-terminal subdomain"/>
    <property type="match status" value="1"/>
</dbReference>
<evidence type="ECO:0000313" key="7">
    <source>
        <dbReference type="EMBL" id="MFC4820374.1"/>
    </source>
</evidence>
<evidence type="ECO:0000256" key="4">
    <source>
        <dbReference type="PROSITE-ProRule" id="PRU00182"/>
    </source>
</evidence>
<evidence type="ECO:0000259" key="6">
    <source>
        <dbReference type="Pfam" id="PF00849"/>
    </source>
</evidence>
<dbReference type="NCBIfam" id="TIGR00093">
    <property type="entry name" value="pseudouridine synthase"/>
    <property type="match status" value="1"/>
</dbReference>
<keyword evidence="3 5" id="KW-0413">Isomerase</keyword>
<dbReference type="GO" id="GO:0016853">
    <property type="term" value="F:isomerase activity"/>
    <property type="evidence" value="ECO:0007669"/>
    <property type="project" value="UniProtKB-KW"/>
</dbReference>
<dbReference type="PANTHER" id="PTHR47683">
    <property type="entry name" value="PSEUDOURIDINE SYNTHASE FAMILY PROTEIN-RELATED"/>
    <property type="match status" value="1"/>
</dbReference>
<dbReference type="InterPro" id="IPR020103">
    <property type="entry name" value="PsdUridine_synth_cat_dom_sf"/>
</dbReference>
<reference evidence="8" key="1">
    <citation type="journal article" date="2019" name="Int. J. Syst. Evol. Microbiol.">
        <title>The Global Catalogue of Microorganisms (GCM) 10K type strain sequencing project: providing services to taxonomists for standard genome sequencing and annotation.</title>
        <authorList>
            <consortium name="The Broad Institute Genomics Platform"/>
            <consortium name="The Broad Institute Genome Sequencing Center for Infectious Disease"/>
            <person name="Wu L."/>
            <person name="Ma J."/>
        </authorList>
    </citation>
    <scope>NUCLEOTIDE SEQUENCE [LARGE SCALE GENOMIC DNA]</scope>
    <source>
        <strain evidence="8">CCUG 30340</strain>
    </source>
</reference>
<dbReference type="Pfam" id="PF00849">
    <property type="entry name" value="PseudoU_synth_2"/>
    <property type="match status" value="1"/>
</dbReference>
<dbReference type="InterPro" id="IPR018496">
    <property type="entry name" value="PsdUridine_synth_RsuA/RluB_CS"/>
</dbReference>
<dbReference type="Gene3D" id="3.10.290.10">
    <property type="entry name" value="RNA-binding S4 domain"/>
    <property type="match status" value="1"/>
</dbReference>
<sequence length="241" mass="25773">MKLVKRIANLGYGSRKQVAALFREGRVTDAAGEVLYADDAVGHEAIRVDGEPLDPPPGLALMLHKPTGYTCSTKDAGRLVYDLLPPRFRLRDPLLSTVGRLDRDTSGLLLLTDDGALLHRIISPRANVVKRYRALLAEDLRGDEAAVFAGGTLMLDGETTPLAPARLDVLGAREAELAIGEGRYHQVRRMFAAVGNHVVALHRVAIGGLTLGELSPGTWRALGTDEIARVFAPSGEAPGSA</sequence>
<dbReference type="InterPro" id="IPR042092">
    <property type="entry name" value="PsdUridine_s_RsuA/RluB/E/F_cat"/>
</dbReference>
<evidence type="ECO:0000256" key="5">
    <source>
        <dbReference type="RuleBase" id="RU003887"/>
    </source>
</evidence>
<comment type="similarity">
    <text evidence="1 5">Belongs to the pseudouridine synthase RsuA family.</text>
</comment>
<gene>
    <name evidence="7" type="ORF">ACFO6Q_08560</name>
</gene>
<name>A0ABV9QV96_9GAMM</name>
<dbReference type="InterPro" id="IPR036986">
    <property type="entry name" value="S4_RNA-bd_sf"/>
</dbReference>
<evidence type="ECO:0000313" key="8">
    <source>
        <dbReference type="Proteomes" id="UP001595886"/>
    </source>
</evidence>
<evidence type="ECO:0000256" key="3">
    <source>
        <dbReference type="ARBA" id="ARBA00023235"/>
    </source>
</evidence>
<dbReference type="PANTHER" id="PTHR47683:SF2">
    <property type="entry name" value="RNA-BINDING S4 DOMAIN-CONTAINING PROTEIN"/>
    <property type="match status" value="1"/>
</dbReference>
<dbReference type="SUPFAM" id="SSF55120">
    <property type="entry name" value="Pseudouridine synthase"/>
    <property type="match status" value="1"/>
</dbReference>
<dbReference type="PROSITE" id="PS01149">
    <property type="entry name" value="PSI_RSU"/>
    <property type="match status" value="1"/>
</dbReference>
<comment type="caution">
    <text evidence="7">The sequence shown here is derived from an EMBL/GenBank/DDBJ whole genome shotgun (WGS) entry which is preliminary data.</text>
</comment>
<dbReference type="Proteomes" id="UP001595886">
    <property type="component" value="Unassembled WGS sequence"/>
</dbReference>
<dbReference type="InterPro" id="IPR000748">
    <property type="entry name" value="PsdUridine_synth_RsuA/RluB/E/F"/>
</dbReference>
<proteinExistence type="inferred from homology"/>